<dbReference type="KEGG" id="cvn:111135979"/>
<dbReference type="GeneID" id="111135979"/>
<dbReference type="Pfam" id="PF01661">
    <property type="entry name" value="Macro"/>
    <property type="match status" value="1"/>
</dbReference>
<dbReference type="SUPFAM" id="SSF52949">
    <property type="entry name" value="Macro domain-like"/>
    <property type="match status" value="1"/>
</dbReference>
<sequence>MTKLGSTEKSGLTEKADFLMPTRNASRTDRKFASHESTGVTISSGNVSCAGEYLLNQKQVTSKPRVLEMKIAKGLLIKIYVGSITRLSVDCIVNAANEHLMHGGGVAFAISEAAGYEFDHESVQYITVNGPIPVGSCCVTSAGKLPYRCVIHTVGPRWTDYRDSNLCLELLKQSVEVAFKTADIEGMHSVAIPAISSGIFGVPRDKCVEQYYKAAMSFCSTYPYKNLREIHFVDRDESMVRAIQEVFKRK</sequence>
<dbReference type="CDD" id="cd02907">
    <property type="entry name" value="Macro_Af1521_BAL-like"/>
    <property type="match status" value="1"/>
</dbReference>
<dbReference type="InterPro" id="IPR043472">
    <property type="entry name" value="Macro_dom-like"/>
</dbReference>
<evidence type="ECO:0000259" key="1">
    <source>
        <dbReference type="PROSITE" id="PS51154"/>
    </source>
</evidence>
<dbReference type="Proteomes" id="UP000694844">
    <property type="component" value="Chromosome 5"/>
</dbReference>
<dbReference type="PANTHER" id="PTHR11106">
    <property type="entry name" value="GANGLIOSIDE INDUCED DIFFERENTIATION ASSOCIATED PROTEIN 2-RELATED"/>
    <property type="match status" value="1"/>
</dbReference>
<dbReference type="Gene3D" id="3.40.220.10">
    <property type="entry name" value="Leucine Aminopeptidase, subunit E, domain 1"/>
    <property type="match status" value="1"/>
</dbReference>
<evidence type="ECO:0000313" key="3">
    <source>
        <dbReference type="RefSeq" id="XP_022342206.1"/>
    </source>
</evidence>
<dbReference type="OrthoDB" id="6133115at2759"/>
<dbReference type="AlphaFoldDB" id="A0A8B8EQI7"/>
<dbReference type="PANTHER" id="PTHR11106:SF111">
    <property type="entry name" value="MACRO DOMAIN-CONTAINING PROTEIN"/>
    <property type="match status" value="1"/>
</dbReference>
<feature type="domain" description="Macro" evidence="1">
    <location>
        <begin position="64"/>
        <end position="250"/>
    </location>
</feature>
<organism evidence="2 3">
    <name type="scientific">Crassostrea virginica</name>
    <name type="common">Eastern oyster</name>
    <dbReference type="NCBI Taxonomy" id="6565"/>
    <lineage>
        <taxon>Eukaryota</taxon>
        <taxon>Metazoa</taxon>
        <taxon>Spiralia</taxon>
        <taxon>Lophotrochozoa</taxon>
        <taxon>Mollusca</taxon>
        <taxon>Bivalvia</taxon>
        <taxon>Autobranchia</taxon>
        <taxon>Pteriomorphia</taxon>
        <taxon>Ostreida</taxon>
        <taxon>Ostreoidea</taxon>
        <taxon>Ostreidae</taxon>
        <taxon>Crassostrea</taxon>
    </lineage>
</organism>
<dbReference type="InterPro" id="IPR002589">
    <property type="entry name" value="Macro_dom"/>
</dbReference>
<accession>A0A8B8EQI7</accession>
<dbReference type="SMART" id="SM00506">
    <property type="entry name" value="A1pp"/>
    <property type="match status" value="1"/>
</dbReference>
<dbReference type="RefSeq" id="XP_022342206.1">
    <property type="nucleotide sequence ID" value="XM_022486498.1"/>
</dbReference>
<protein>
    <submittedName>
        <fullName evidence="3">Uncharacterized protein LOC111135979</fullName>
    </submittedName>
</protein>
<proteinExistence type="predicted"/>
<dbReference type="PROSITE" id="PS51154">
    <property type="entry name" value="MACRO"/>
    <property type="match status" value="1"/>
</dbReference>
<keyword evidence="2" id="KW-1185">Reference proteome</keyword>
<evidence type="ECO:0000313" key="2">
    <source>
        <dbReference type="Proteomes" id="UP000694844"/>
    </source>
</evidence>
<name>A0A8B8EQI7_CRAVI</name>
<reference evidence="3" key="1">
    <citation type="submission" date="2025-08" db="UniProtKB">
        <authorList>
            <consortium name="RefSeq"/>
        </authorList>
    </citation>
    <scope>IDENTIFICATION</scope>
    <source>
        <tissue evidence="3">Whole sample</tissue>
    </source>
</reference>
<gene>
    <name evidence="3" type="primary">LOC111135979</name>
</gene>